<organism evidence="1 2">
    <name type="scientific">Salinicola acroporae</name>
    <dbReference type="NCBI Taxonomy" id="1541440"/>
    <lineage>
        <taxon>Bacteria</taxon>
        <taxon>Pseudomonadati</taxon>
        <taxon>Pseudomonadota</taxon>
        <taxon>Gammaproteobacteria</taxon>
        <taxon>Oceanospirillales</taxon>
        <taxon>Halomonadaceae</taxon>
        <taxon>Salinicola</taxon>
    </lineage>
</organism>
<proteinExistence type="predicted"/>
<dbReference type="RefSeq" id="WP_110717315.1">
    <property type="nucleotide sequence ID" value="NZ_PGFS01000001.1"/>
</dbReference>
<name>A0ABT6I0N3_9GAMM</name>
<evidence type="ECO:0008006" key="3">
    <source>
        <dbReference type="Google" id="ProtNLM"/>
    </source>
</evidence>
<evidence type="ECO:0000313" key="1">
    <source>
        <dbReference type="EMBL" id="MDH4571116.1"/>
    </source>
</evidence>
<evidence type="ECO:0000313" key="2">
    <source>
        <dbReference type="Proteomes" id="UP001162135"/>
    </source>
</evidence>
<accession>A0ABT6I0N3</accession>
<protein>
    <recommendedName>
        <fullName evidence="3">Peptidase S24/S26A/S26B/S26C domain-containing protein</fullName>
    </recommendedName>
</protein>
<dbReference type="SUPFAM" id="SSF51306">
    <property type="entry name" value="LexA/Signal peptidase"/>
    <property type="match status" value="1"/>
</dbReference>
<comment type="caution">
    <text evidence="1">The sequence shown here is derived from an EMBL/GenBank/DDBJ whole genome shotgun (WGS) entry which is preliminary data.</text>
</comment>
<keyword evidence="2" id="KW-1185">Reference proteome</keyword>
<dbReference type="InterPro" id="IPR036286">
    <property type="entry name" value="LexA/Signal_pep-like_sf"/>
</dbReference>
<gene>
    <name evidence="1" type="ORF">CUR86_00675</name>
</gene>
<dbReference type="Proteomes" id="UP001162135">
    <property type="component" value="Unassembled WGS sequence"/>
</dbReference>
<reference evidence="1" key="1">
    <citation type="journal article" date="2015" name="Antonie Van Leeuwenhoek">
        <title>Comparative 16S rRNA signatures and multilocus sequence analysis for the genus Salinicola and description of Salinicola acroporae sp. nov., isolated from coral Acropora digitifera.</title>
        <authorList>
            <person name="Lepcha R.T."/>
            <person name="Poddar A."/>
            <person name="Schumann P."/>
            <person name="Das S.K."/>
        </authorList>
    </citation>
    <scope>NUCLEOTIDE SEQUENCE</scope>
    <source>
        <strain evidence="1">S4-41</strain>
    </source>
</reference>
<sequence>MQVQYLGPVMMGLGHPALAGYDLGSFPPSCFAVELKEGAGFDGPLIEGDVLIADEGRMIGNEDLTVAKVEGEHLLARAWRIGGRVRLIPLQGRESLFAREEMLLGVVVSQARRYVA</sequence>
<dbReference type="EMBL" id="PGFS01000001">
    <property type="protein sequence ID" value="MDH4571116.1"/>
    <property type="molecule type" value="Genomic_DNA"/>
</dbReference>
<reference evidence="1" key="2">
    <citation type="submission" date="2017-11" db="EMBL/GenBank/DDBJ databases">
        <authorList>
            <person name="Das S.K."/>
        </authorList>
    </citation>
    <scope>NUCLEOTIDE SEQUENCE</scope>
    <source>
        <strain evidence="1">S4-41</strain>
    </source>
</reference>